<dbReference type="InterPro" id="IPR012338">
    <property type="entry name" value="Beta-lactam/transpept-like"/>
</dbReference>
<evidence type="ECO:0000313" key="3">
    <source>
        <dbReference type="EMBL" id="QIW55006.1"/>
    </source>
</evidence>
<dbReference type="PANTHER" id="PTHR43283">
    <property type="entry name" value="BETA-LACTAMASE-RELATED"/>
    <property type="match status" value="1"/>
</dbReference>
<dbReference type="Gene3D" id="3.40.710.10">
    <property type="entry name" value="DD-peptidase/beta-lactamase superfamily"/>
    <property type="match status" value="1"/>
</dbReference>
<dbReference type="AlphaFoldDB" id="A0A5R9CG33"/>
<dbReference type="SUPFAM" id="SSF56601">
    <property type="entry name" value="beta-lactamase/transpeptidase-like"/>
    <property type="match status" value="1"/>
</dbReference>
<dbReference type="RefSeq" id="WP_138492110.1">
    <property type="nucleotide sequence ID" value="NZ_CP047628.1"/>
</dbReference>
<evidence type="ECO:0000313" key="6">
    <source>
        <dbReference type="Proteomes" id="UP000501945"/>
    </source>
</evidence>
<protein>
    <submittedName>
        <fullName evidence="3">Serine hydrolase</fullName>
    </submittedName>
</protein>
<dbReference type="Pfam" id="PF00144">
    <property type="entry name" value="Beta-lactamase"/>
    <property type="match status" value="1"/>
</dbReference>
<evidence type="ECO:0000256" key="1">
    <source>
        <dbReference type="ARBA" id="ARBA00022801"/>
    </source>
</evidence>
<dbReference type="GO" id="GO:0016787">
    <property type="term" value="F:hydrolase activity"/>
    <property type="evidence" value="ECO:0007669"/>
    <property type="project" value="UniProtKB-KW"/>
</dbReference>
<reference evidence="5 6" key="1">
    <citation type="submission" date="2019-12" db="EMBL/GenBank/DDBJ databases">
        <title>Whole genome sequences of Lactococcus raffinolactis strains isolated from sewage.</title>
        <authorList>
            <person name="Ybazeta G."/>
            <person name="Ross M."/>
            <person name="Brabant-Kirwan D."/>
            <person name="Saleh M."/>
            <person name="Dillon J.A."/>
            <person name="Splinter K."/>
            <person name="Nokhbeh R."/>
        </authorList>
    </citation>
    <scope>NUCLEOTIDE SEQUENCE [LARGE SCALE GENOMIC DNA]</scope>
    <source>
        <strain evidence="4 5">Lr_19_14</strain>
        <strain evidence="3 6">Lr_19_5</strain>
    </source>
</reference>
<feature type="domain" description="Beta-lactamase-related" evidence="2">
    <location>
        <begin position="11"/>
        <end position="321"/>
    </location>
</feature>
<gene>
    <name evidence="4" type="ORF">GU334_09460</name>
    <name evidence="3" type="ORF">GU336_10995</name>
</gene>
<name>A0A5R9CG33_9LACT</name>
<proteinExistence type="predicted"/>
<dbReference type="EMBL" id="CP047616">
    <property type="protein sequence ID" value="QIW55006.1"/>
    <property type="molecule type" value="Genomic_DNA"/>
</dbReference>
<accession>A0A5R9CG33</accession>
<keyword evidence="5" id="KW-1185">Reference proteome</keyword>
<organism evidence="3 6">
    <name type="scientific">Pseudolactococcus raffinolactis</name>
    <dbReference type="NCBI Taxonomy" id="1366"/>
    <lineage>
        <taxon>Bacteria</taxon>
        <taxon>Bacillati</taxon>
        <taxon>Bacillota</taxon>
        <taxon>Bacilli</taxon>
        <taxon>Lactobacillales</taxon>
        <taxon>Streptococcaceae</taxon>
        <taxon>Pseudolactococcus</taxon>
    </lineage>
</organism>
<evidence type="ECO:0000313" key="4">
    <source>
        <dbReference type="EMBL" id="QIW59605.1"/>
    </source>
</evidence>
<evidence type="ECO:0000259" key="2">
    <source>
        <dbReference type="Pfam" id="PF00144"/>
    </source>
</evidence>
<dbReference type="InterPro" id="IPR001466">
    <property type="entry name" value="Beta-lactam-related"/>
</dbReference>
<dbReference type="Proteomes" id="UP000501558">
    <property type="component" value="Chromosome"/>
</dbReference>
<sequence length="334" mass="37255">MIDAMPDNPIELVKAYVASGIFPGASFAIVNGSDVQKHVYGYNRLKPEPVLLQADMAYDLASVSKVVGTGTLMINLILSGKVGLDDLLTTHYPEFEGSGGASLTIRQLLTHTSGIDPFIKNRNTLPYNALRTALNQVAVTADKTFHYTDVNFILLGFMLETIYAQDLADILQEQVFTPFKMIHTGFTAPDRTVATAWDLPQGLVHDPKAQILGRHTGSAGLFSDLDDLVAFAQAYFAHPAYLALLQDYAHADKPRSLAWDLIDLETPSKSRQTHFGQWLLHTGYTGTFILLNLKTQQAVIFLSNRVHLRDERKQWIKDRDVLIQAFLNMMKDFE</sequence>
<dbReference type="Proteomes" id="UP000501945">
    <property type="component" value="Chromosome"/>
</dbReference>
<evidence type="ECO:0000313" key="5">
    <source>
        <dbReference type="Proteomes" id="UP000501558"/>
    </source>
</evidence>
<keyword evidence="1 3" id="KW-0378">Hydrolase</keyword>
<dbReference type="InterPro" id="IPR050789">
    <property type="entry name" value="Diverse_Enzym_Activities"/>
</dbReference>
<dbReference type="EMBL" id="CP047628">
    <property type="protein sequence ID" value="QIW59605.1"/>
    <property type="molecule type" value="Genomic_DNA"/>
</dbReference>
<dbReference type="PANTHER" id="PTHR43283:SF11">
    <property type="entry name" value="BETA-LACTAMASE-RELATED DOMAIN-CONTAINING PROTEIN"/>
    <property type="match status" value="1"/>
</dbReference>